<dbReference type="InterPro" id="IPR000182">
    <property type="entry name" value="GNAT_dom"/>
</dbReference>
<evidence type="ECO:0000256" key="1">
    <source>
        <dbReference type="ARBA" id="ARBA00004496"/>
    </source>
</evidence>
<dbReference type="Proteomes" id="UP000244335">
    <property type="component" value="Unassembled WGS sequence"/>
</dbReference>
<dbReference type="GO" id="GO:0005737">
    <property type="term" value="C:cytoplasm"/>
    <property type="evidence" value="ECO:0007669"/>
    <property type="project" value="UniProtKB-SubCell"/>
</dbReference>
<evidence type="ECO:0000313" key="11">
    <source>
        <dbReference type="Proteomes" id="UP000244335"/>
    </source>
</evidence>
<evidence type="ECO:0000313" key="10">
    <source>
        <dbReference type="EMBL" id="PVE51890.1"/>
    </source>
</evidence>
<dbReference type="SMART" id="SM00450">
    <property type="entry name" value="RHOD"/>
    <property type="match status" value="2"/>
</dbReference>
<dbReference type="NCBIfam" id="NF008557">
    <property type="entry name" value="PRK11493.1"/>
    <property type="match status" value="1"/>
</dbReference>
<dbReference type="Gene3D" id="3.40.630.30">
    <property type="match status" value="1"/>
</dbReference>
<dbReference type="InterPro" id="IPR001763">
    <property type="entry name" value="Rhodanese-like_dom"/>
</dbReference>
<dbReference type="AlphaFoldDB" id="A0AA92H843"/>
<evidence type="ECO:0000256" key="4">
    <source>
        <dbReference type="ARBA" id="ARBA00022737"/>
    </source>
</evidence>
<accession>A0AA92H843</accession>
<dbReference type="GO" id="GO:0016784">
    <property type="term" value="F:3-mercaptopyruvate sulfurtransferase activity"/>
    <property type="evidence" value="ECO:0007669"/>
    <property type="project" value="UniProtKB-EC"/>
</dbReference>
<dbReference type="GO" id="GO:0016747">
    <property type="term" value="F:acyltransferase activity, transferring groups other than amino-acyl groups"/>
    <property type="evidence" value="ECO:0007669"/>
    <property type="project" value="InterPro"/>
</dbReference>
<evidence type="ECO:0000259" key="9">
    <source>
        <dbReference type="PROSITE" id="PS50206"/>
    </source>
</evidence>
<dbReference type="PANTHER" id="PTHR11364">
    <property type="entry name" value="THIOSULFATE SULFERTANSFERASE"/>
    <property type="match status" value="1"/>
</dbReference>
<evidence type="ECO:0000256" key="6">
    <source>
        <dbReference type="ARBA" id="ARBA00066832"/>
    </source>
</evidence>
<dbReference type="SUPFAM" id="SSF52821">
    <property type="entry name" value="Rhodanese/Cell cycle control phosphatase"/>
    <property type="match status" value="2"/>
</dbReference>
<dbReference type="PROSITE" id="PS50206">
    <property type="entry name" value="RHODANESE_3"/>
    <property type="match status" value="2"/>
</dbReference>
<dbReference type="PANTHER" id="PTHR11364:SF27">
    <property type="entry name" value="SULFURTRANSFERASE"/>
    <property type="match status" value="1"/>
</dbReference>
<feature type="domain" description="Rhodanese" evidence="9">
    <location>
        <begin position="20"/>
        <end position="137"/>
    </location>
</feature>
<feature type="domain" description="Rhodanese" evidence="9">
    <location>
        <begin position="167"/>
        <end position="280"/>
    </location>
</feature>
<sequence length="473" mass="52332">MSTDKSRFVVSADWVEQQLGTPHFRIVDASWYLPAHKRDGKQEYASGHIPGAVFFDQDAIADHDTGLPHSLPSPDFFAEEVGKLGITDTDTIVVYDGPGFFSAPRVWWMLRVMGAETVYVLDGGLDGWKAAGKPLETETPQIEPAEFHAEFKANRVTSFSDMRAVVETGEKQVADARGAGRFTGDEAEPRAGMRSGHMPGARSLPATAFSENGHFKDLPTIRKMIAEAGIDLSKPVVTSCGSGVTAAVVTLALESLGHSDNSLYDGSWSEWGSKEDTPIVTGPAEPLQTEPHGPLKAHVTQLEMTSAPKVSLAVPVNIQTAIMRTHDIPLHFYRYLYWRVGKRWHWQKRMRMSDAELTAVLRDPKNCVTVLYLNGSPAGFFEFNRGSDDVTELSYFGLMEEAIGAGVGKWFLLQALYSIWQDNPKKVTVSTNTLDHPRALQLYQMMGFSPVSTYEAWVEPLTDSEYLEISRRG</sequence>
<dbReference type="InterPro" id="IPR045078">
    <property type="entry name" value="TST/MPST-like"/>
</dbReference>
<protein>
    <recommendedName>
        <fullName evidence="7">3-mercaptopyruvate sulfurtransferase</fullName>
        <ecNumber evidence="6">2.8.1.2</ecNumber>
    </recommendedName>
    <alternativeName>
        <fullName evidence="8">Rhodanese-like protein</fullName>
    </alternativeName>
</protein>
<comment type="subcellular location">
    <subcellularLocation>
        <location evidence="1">Cytoplasm</location>
    </subcellularLocation>
</comment>
<evidence type="ECO:0000256" key="3">
    <source>
        <dbReference type="ARBA" id="ARBA00022679"/>
    </source>
</evidence>
<evidence type="ECO:0000256" key="2">
    <source>
        <dbReference type="ARBA" id="ARBA00022490"/>
    </source>
</evidence>
<dbReference type="EMBL" id="QDFR01000006">
    <property type="protein sequence ID" value="PVE51890.1"/>
    <property type="molecule type" value="Genomic_DNA"/>
</dbReference>
<evidence type="ECO:0000256" key="5">
    <source>
        <dbReference type="ARBA" id="ARBA00051793"/>
    </source>
</evidence>
<dbReference type="Pfam" id="PF00581">
    <property type="entry name" value="Rhodanese"/>
    <property type="match status" value="2"/>
</dbReference>
<dbReference type="FunFam" id="3.40.250.10:FF:000015">
    <property type="entry name" value="Sulfurtransferase"/>
    <property type="match status" value="1"/>
</dbReference>
<evidence type="ECO:0000256" key="7">
    <source>
        <dbReference type="ARBA" id="ARBA00070833"/>
    </source>
</evidence>
<name>A0AA92H843_RHIRH</name>
<evidence type="ECO:0000256" key="8">
    <source>
        <dbReference type="ARBA" id="ARBA00078354"/>
    </source>
</evidence>
<dbReference type="FunFam" id="3.40.250.10:FF:000001">
    <property type="entry name" value="Sulfurtransferase"/>
    <property type="match status" value="1"/>
</dbReference>
<reference evidence="10 11" key="1">
    <citation type="submission" date="2018-04" db="EMBL/GenBank/DDBJ databases">
        <authorList>
            <person name="Hagen T."/>
        </authorList>
    </citation>
    <scope>NUCLEOTIDE SEQUENCE [LARGE SCALE GENOMIC DNA]</scope>
    <source>
        <strain evidence="10 11">TPD7009</strain>
    </source>
</reference>
<proteinExistence type="predicted"/>
<comment type="catalytic activity">
    <reaction evidence="5">
        <text>2-oxo-3-sulfanylpropanoate + [thioredoxin]-dithiol = [thioredoxin]-disulfide + hydrogen sulfide + pyruvate + H(+)</text>
        <dbReference type="Rhea" id="RHEA:21740"/>
        <dbReference type="Rhea" id="RHEA-COMP:10698"/>
        <dbReference type="Rhea" id="RHEA-COMP:10700"/>
        <dbReference type="ChEBI" id="CHEBI:15361"/>
        <dbReference type="ChEBI" id="CHEBI:15378"/>
        <dbReference type="ChEBI" id="CHEBI:29919"/>
        <dbReference type="ChEBI" id="CHEBI:29950"/>
        <dbReference type="ChEBI" id="CHEBI:50058"/>
        <dbReference type="ChEBI" id="CHEBI:57678"/>
        <dbReference type="EC" id="2.8.1.2"/>
    </reaction>
    <physiologicalReaction direction="left-to-right" evidence="5">
        <dbReference type="Rhea" id="RHEA:21741"/>
    </physiologicalReaction>
</comment>
<keyword evidence="2" id="KW-0963">Cytoplasm</keyword>
<dbReference type="CDD" id="cd01449">
    <property type="entry name" value="TST_Repeat_2"/>
    <property type="match status" value="1"/>
</dbReference>
<dbReference type="Pfam" id="PF00583">
    <property type="entry name" value="Acetyltransf_1"/>
    <property type="match status" value="1"/>
</dbReference>
<dbReference type="CDD" id="cd01448">
    <property type="entry name" value="TST_Repeat_1"/>
    <property type="match status" value="1"/>
</dbReference>
<comment type="caution">
    <text evidence="10">The sequence shown here is derived from an EMBL/GenBank/DDBJ whole genome shotgun (WGS) entry which is preliminary data.</text>
</comment>
<dbReference type="GO" id="GO:0004792">
    <property type="term" value="F:thiosulfate-cyanide sulfurtransferase activity"/>
    <property type="evidence" value="ECO:0007669"/>
    <property type="project" value="InterPro"/>
</dbReference>
<keyword evidence="3" id="KW-0808">Transferase</keyword>
<dbReference type="PROSITE" id="PS00380">
    <property type="entry name" value="RHODANESE_1"/>
    <property type="match status" value="1"/>
</dbReference>
<keyword evidence="4" id="KW-0677">Repeat</keyword>
<dbReference type="RefSeq" id="WP_116494086.1">
    <property type="nucleotide sequence ID" value="NZ_QDFR01000006.1"/>
</dbReference>
<dbReference type="InterPro" id="IPR001307">
    <property type="entry name" value="Thiosulphate_STrfase_CS"/>
</dbReference>
<gene>
    <name evidence="10" type="ORF">DC430_17440</name>
</gene>
<dbReference type="Gene3D" id="3.40.250.10">
    <property type="entry name" value="Rhodanese-like domain"/>
    <property type="match status" value="2"/>
</dbReference>
<dbReference type="EC" id="2.8.1.2" evidence="6"/>
<organism evidence="10 11">
    <name type="scientific">Rhizobium rhizogenes</name>
    <name type="common">Agrobacterium rhizogenes</name>
    <dbReference type="NCBI Taxonomy" id="359"/>
    <lineage>
        <taxon>Bacteria</taxon>
        <taxon>Pseudomonadati</taxon>
        <taxon>Pseudomonadota</taxon>
        <taxon>Alphaproteobacteria</taxon>
        <taxon>Hyphomicrobiales</taxon>
        <taxon>Rhizobiaceae</taxon>
        <taxon>Rhizobium/Agrobacterium group</taxon>
        <taxon>Rhizobium</taxon>
    </lineage>
</organism>
<dbReference type="SUPFAM" id="SSF55729">
    <property type="entry name" value="Acyl-CoA N-acyltransferases (Nat)"/>
    <property type="match status" value="1"/>
</dbReference>
<dbReference type="InterPro" id="IPR016181">
    <property type="entry name" value="Acyl_CoA_acyltransferase"/>
</dbReference>
<dbReference type="InterPro" id="IPR036873">
    <property type="entry name" value="Rhodanese-like_dom_sf"/>
</dbReference>